<accession>A0A370NFT3</accession>
<name>A0A370NFT3_9BURK</name>
<dbReference type="EMBL" id="QHKS01000001">
    <property type="protein sequence ID" value="RDK04476.1"/>
    <property type="molecule type" value="Genomic_DNA"/>
</dbReference>
<keyword evidence="2" id="KW-1185">Reference proteome</keyword>
<evidence type="ECO:0000313" key="1">
    <source>
        <dbReference type="EMBL" id="RDK04476.1"/>
    </source>
</evidence>
<gene>
    <name evidence="1" type="ORF">DLM46_00955</name>
</gene>
<dbReference type="OrthoDB" id="5540937at2"/>
<dbReference type="Proteomes" id="UP000254875">
    <property type="component" value="Unassembled WGS sequence"/>
</dbReference>
<dbReference type="RefSeq" id="WP_133300278.1">
    <property type="nucleotide sequence ID" value="NZ_QHKS01000001.1"/>
</dbReference>
<dbReference type="AlphaFoldDB" id="A0A370NFT3"/>
<comment type="caution">
    <text evidence="1">The sequence shown here is derived from an EMBL/GenBank/DDBJ whole genome shotgun (WGS) entry which is preliminary data.</text>
</comment>
<reference evidence="2" key="1">
    <citation type="submission" date="2018-05" db="EMBL/GenBank/DDBJ databases">
        <authorList>
            <person name="Feng T."/>
        </authorList>
    </citation>
    <scope>NUCLEOTIDE SEQUENCE [LARGE SCALE GENOMIC DNA]</scope>
    <source>
        <strain evidence="2">S27</strain>
    </source>
</reference>
<sequence>MAPNNGYAPILNLLNQVRIAQDAGATIAALTMVYVGIDTMAWLALPVGQAQQGRSDFYRWVDTYLKADATQPYQYDGRDVYAARCAVLHQFSTIVELHRQKNPPKKFGYLDNGPHRTDGGDLVLISVAMLVRDYFHAATRFMTAVQDDAELKARLDSRMEELLNTTPIGGAQ</sequence>
<proteinExistence type="predicted"/>
<evidence type="ECO:0000313" key="2">
    <source>
        <dbReference type="Proteomes" id="UP000254875"/>
    </source>
</evidence>
<protein>
    <submittedName>
        <fullName evidence="1">Uncharacterized protein</fullName>
    </submittedName>
</protein>
<organism evidence="1 2">
    <name type="scientific">Paraburkholderia lacunae</name>
    <dbReference type="NCBI Taxonomy" id="2211104"/>
    <lineage>
        <taxon>Bacteria</taxon>
        <taxon>Pseudomonadati</taxon>
        <taxon>Pseudomonadota</taxon>
        <taxon>Betaproteobacteria</taxon>
        <taxon>Burkholderiales</taxon>
        <taxon>Burkholderiaceae</taxon>
        <taxon>Paraburkholderia</taxon>
    </lineage>
</organism>